<evidence type="ECO:0000313" key="5">
    <source>
        <dbReference type="Proteomes" id="UP000266188"/>
    </source>
</evidence>
<dbReference type="PANTHER" id="PTHR43618">
    <property type="entry name" value="7-ALPHA-HYDROXYSTEROID DEHYDROGENASE"/>
    <property type="match status" value="1"/>
</dbReference>
<dbReference type="PRINTS" id="PR00081">
    <property type="entry name" value="GDHRDH"/>
</dbReference>
<accession>A0A3A2ZU11</accession>
<dbReference type="InterPro" id="IPR002347">
    <property type="entry name" value="SDR_fam"/>
</dbReference>
<dbReference type="Pfam" id="PF13561">
    <property type="entry name" value="adh_short_C2"/>
    <property type="match status" value="1"/>
</dbReference>
<comment type="similarity">
    <text evidence="1">Belongs to the short-chain dehydrogenases/reductases (SDR) family.</text>
</comment>
<evidence type="ECO:0000256" key="2">
    <source>
        <dbReference type="ARBA" id="ARBA00022857"/>
    </source>
</evidence>
<dbReference type="Proteomes" id="UP000266188">
    <property type="component" value="Unassembled WGS sequence"/>
</dbReference>
<dbReference type="CDD" id="cd05233">
    <property type="entry name" value="SDR_c"/>
    <property type="match status" value="1"/>
</dbReference>
<comment type="caution">
    <text evidence="4">The sequence shown here is derived from an EMBL/GenBank/DDBJ whole genome shotgun (WGS) entry which is preliminary data.</text>
</comment>
<gene>
    <name evidence="4" type="ORF">PHISCL_01448</name>
</gene>
<dbReference type="EMBL" id="MVGC01000027">
    <property type="protein sequence ID" value="RJE26200.1"/>
    <property type="molecule type" value="Genomic_DNA"/>
</dbReference>
<dbReference type="InterPro" id="IPR036291">
    <property type="entry name" value="NAD(P)-bd_dom_sf"/>
</dbReference>
<sequence>MTTPADLAASNLFQVKGYVAVVSGGSSGIGLMAAQTLAANGARVYVIGTREDILDTIAEKYSSNGQIIPLPGDTTTADGVNGVATLLTSQEDKGINILVNAGSVSPEQQASSLPLTSTTPAAGGSIDFTNSDVVKDWMTADGPDSWGISWAGNVTSHHFLTAALLPLLDKGGKAAPGHSSIVVNIANLAGVTKTHSQGRFAYSASMAALMHLTKEWAHTFLGMGVRVNCIAPSVVEGEMKATGLDTGRRERLDERVREKVPAGRAGKETDIASVVLWLCSQAGTYVNGQVIHVDGGLLLKSPGTM</sequence>
<dbReference type="Gene3D" id="3.40.50.720">
    <property type="entry name" value="NAD(P)-binding Rossmann-like Domain"/>
    <property type="match status" value="1"/>
</dbReference>
<keyword evidence="3" id="KW-0560">Oxidoreductase</keyword>
<dbReference type="InterPro" id="IPR052178">
    <property type="entry name" value="Sec_Metab_Biosynth_SDR"/>
</dbReference>
<name>A0A3A2ZU11_9EURO</name>
<dbReference type="AlphaFoldDB" id="A0A3A2ZU11"/>
<keyword evidence="2" id="KW-0521">NADP</keyword>
<keyword evidence="5" id="KW-1185">Reference proteome</keyword>
<dbReference type="STRING" id="2070753.A0A3A2ZU11"/>
<evidence type="ECO:0000256" key="1">
    <source>
        <dbReference type="ARBA" id="ARBA00006484"/>
    </source>
</evidence>
<proteinExistence type="inferred from homology"/>
<dbReference type="GO" id="GO:0016491">
    <property type="term" value="F:oxidoreductase activity"/>
    <property type="evidence" value="ECO:0007669"/>
    <property type="project" value="UniProtKB-KW"/>
</dbReference>
<dbReference type="PANTHER" id="PTHR43618:SF4">
    <property type="entry name" value="SHORT CHAIN DEHYDROGENASE_REDUCTASE FAMILY (AFU_ORTHOLOGUE AFUA_7G04540)"/>
    <property type="match status" value="1"/>
</dbReference>
<protein>
    <submittedName>
        <fullName evidence="4">Short chain dehydrogenase reductase</fullName>
    </submittedName>
</protein>
<dbReference type="SUPFAM" id="SSF51735">
    <property type="entry name" value="NAD(P)-binding Rossmann-fold domains"/>
    <property type="match status" value="1"/>
</dbReference>
<dbReference type="Pfam" id="PF00106">
    <property type="entry name" value="adh_short"/>
    <property type="match status" value="1"/>
</dbReference>
<evidence type="ECO:0000256" key="3">
    <source>
        <dbReference type="ARBA" id="ARBA00023002"/>
    </source>
</evidence>
<organism evidence="4 5">
    <name type="scientific">Aspergillus sclerotialis</name>
    <dbReference type="NCBI Taxonomy" id="2070753"/>
    <lineage>
        <taxon>Eukaryota</taxon>
        <taxon>Fungi</taxon>
        <taxon>Dikarya</taxon>
        <taxon>Ascomycota</taxon>
        <taxon>Pezizomycotina</taxon>
        <taxon>Eurotiomycetes</taxon>
        <taxon>Eurotiomycetidae</taxon>
        <taxon>Eurotiales</taxon>
        <taxon>Aspergillaceae</taxon>
        <taxon>Aspergillus</taxon>
        <taxon>Aspergillus subgen. Polypaecilum</taxon>
    </lineage>
</organism>
<dbReference type="OrthoDB" id="2962696at2759"/>
<reference evidence="5" key="1">
    <citation type="submission" date="2017-02" db="EMBL/GenBank/DDBJ databases">
        <authorList>
            <person name="Tafer H."/>
            <person name="Lopandic K."/>
        </authorList>
    </citation>
    <scope>NUCLEOTIDE SEQUENCE [LARGE SCALE GENOMIC DNA]</scope>
    <source>
        <strain evidence="5">CBS 366.77</strain>
    </source>
</reference>
<evidence type="ECO:0000313" key="4">
    <source>
        <dbReference type="EMBL" id="RJE26200.1"/>
    </source>
</evidence>